<feature type="region of interest" description="Disordered" evidence="1">
    <location>
        <begin position="1"/>
        <end position="57"/>
    </location>
</feature>
<evidence type="ECO:0000313" key="3">
    <source>
        <dbReference type="Proteomes" id="UP000019478"/>
    </source>
</evidence>
<sequence length="129" mass="13641">MAVQATTLSFITDSSLDTDGSTSPDESTDIETEAAAEAETDETYFESRKGWNGPAGMKGAESKGFYGDVVQDYKAIARDVEAALVGGSDLPPSTDINVVSTTVNKKDKENVPVIYGGPELVPSDDELWG</sequence>
<reference evidence="2 3" key="1">
    <citation type="submission" date="2013-03" db="EMBL/GenBank/DDBJ databases">
        <title>The Genome Sequence of Capronia epimyces CBS 606.96.</title>
        <authorList>
            <consortium name="The Broad Institute Genomics Platform"/>
            <person name="Cuomo C."/>
            <person name="de Hoog S."/>
            <person name="Gorbushina A."/>
            <person name="Walker B."/>
            <person name="Young S.K."/>
            <person name="Zeng Q."/>
            <person name="Gargeya S."/>
            <person name="Fitzgerald M."/>
            <person name="Haas B."/>
            <person name="Abouelleil A."/>
            <person name="Allen A.W."/>
            <person name="Alvarado L."/>
            <person name="Arachchi H.M."/>
            <person name="Berlin A.M."/>
            <person name="Chapman S.B."/>
            <person name="Gainer-Dewar J."/>
            <person name="Goldberg J."/>
            <person name="Griggs A."/>
            <person name="Gujja S."/>
            <person name="Hansen M."/>
            <person name="Howarth C."/>
            <person name="Imamovic A."/>
            <person name="Ireland A."/>
            <person name="Larimer J."/>
            <person name="McCowan C."/>
            <person name="Murphy C."/>
            <person name="Pearson M."/>
            <person name="Poon T.W."/>
            <person name="Priest M."/>
            <person name="Roberts A."/>
            <person name="Saif S."/>
            <person name="Shea T."/>
            <person name="Sisk P."/>
            <person name="Sykes S."/>
            <person name="Wortman J."/>
            <person name="Nusbaum C."/>
            <person name="Birren B."/>
        </authorList>
    </citation>
    <scope>NUCLEOTIDE SEQUENCE [LARGE SCALE GENOMIC DNA]</scope>
    <source>
        <strain evidence="2 3">CBS 606.96</strain>
    </source>
</reference>
<dbReference type="AlphaFoldDB" id="W9XL50"/>
<protein>
    <submittedName>
        <fullName evidence="2">Uncharacterized protein</fullName>
    </submittedName>
</protein>
<feature type="compositionally biased region" description="Acidic residues" evidence="1">
    <location>
        <begin position="26"/>
        <end position="44"/>
    </location>
</feature>
<proteinExistence type="predicted"/>
<dbReference type="Proteomes" id="UP000019478">
    <property type="component" value="Unassembled WGS sequence"/>
</dbReference>
<name>W9XL50_9EURO</name>
<keyword evidence="3" id="KW-1185">Reference proteome</keyword>
<comment type="caution">
    <text evidence="2">The sequence shown here is derived from an EMBL/GenBank/DDBJ whole genome shotgun (WGS) entry which is preliminary data.</text>
</comment>
<evidence type="ECO:0000313" key="2">
    <source>
        <dbReference type="EMBL" id="EXJ81262.1"/>
    </source>
</evidence>
<dbReference type="STRING" id="1182542.W9XL50"/>
<organism evidence="2 3">
    <name type="scientific">Capronia epimyces CBS 606.96</name>
    <dbReference type="NCBI Taxonomy" id="1182542"/>
    <lineage>
        <taxon>Eukaryota</taxon>
        <taxon>Fungi</taxon>
        <taxon>Dikarya</taxon>
        <taxon>Ascomycota</taxon>
        <taxon>Pezizomycotina</taxon>
        <taxon>Eurotiomycetes</taxon>
        <taxon>Chaetothyriomycetidae</taxon>
        <taxon>Chaetothyriales</taxon>
        <taxon>Herpotrichiellaceae</taxon>
        <taxon>Capronia</taxon>
    </lineage>
</organism>
<dbReference type="GeneID" id="19171650"/>
<dbReference type="OrthoDB" id="4148828at2759"/>
<feature type="compositionally biased region" description="Low complexity" evidence="1">
    <location>
        <begin position="12"/>
        <end position="25"/>
    </location>
</feature>
<dbReference type="RefSeq" id="XP_007735850.1">
    <property type="nucleotide sequence ID" value="XM_007737660.1"/>
</dbReference>
<dbReference type="HOGENOM" id="CLU_1948570_0_0_1"/>
<accession>W9XL50</accession>
<evidence type="ECO:0000256" key="1">
    <source>
        <dbReference type="SAM" id="MobiDB-lite"/>
    </source>
</evidence>
<dbReference type="EMBL" id="AMGY01000006">
    <property type="protein sequence ID" value="EXJ81262.1"/>
    <property type="molecule type" value="Genomic_DNA"/>
</dbReference>
<feature type="compositionally biased region" description="Polar residues" evidence="1">
    <location>
        <begin position="1"/>
        <end position="11"/>
    </location>
</feature>
<gene>
    <name evidence="2" type="ORF">A1O3_07552</name>
</gene>